<feature type="compositionally biased region" description="Polar residues" evidence="4">
    <location>
        <begin position="757"/>
        <end position="774"/>
    </location>
</feature>
<comment type="subcellular location">
    <subcellularLocation>
        <location evidence="1">Membrane</location>
    </subcellularLocation>
</comment>
<sequence>MIRPGSKDSQNYDNNNQRVHPQPIDDNMNQNGDSMDTVIGRIFNNISSLKSAYIQLQEAHTPYDPDKIQEADKLVIEELTRLSELKHAYREKHPKPIAASPQDSRLLSEIQEQQNLLKTYEVMVKKFQSQIQSRDTEITHLQQQIDEAKLRKSKLEKKLKQRGLLNRESEESDEEENYFSIELTPSLFTSAVDNAYQSIHDFSKPLINMMKAAGWDLDGAASAIEPGVVYTRRAHKKFAFESYICQRMFSGFQEESFSIKDSNISVSNEAFFHQFLAVRAMDPLDVLSQNPDSVFGKFCRSKYLSLVHQKMEGSFFGNVDQRNYVMSGGHPRTPFYQAFLKLAKSIWLLHRLAHSFDPKAKVFQVKKGSEFSDIHMESVVKDIILEDVAERPKVGLMVTPGFLIGTSIIQSRVYLSVNLQKRSKATDHAPVTIRGCARTRRAAVEAAVGPDVSRAATVRDLVRAAAAAGDRLRCLGAFDTVSITLDAAPPGIPGSAVVVLIDVAEARGRAAGDFGVFANTQSRSCSLEGSVKLKNLFGYCETWDASGALELDKTAELSAGVQMPRIGAIPTPLMARISFVSDDWLKSSLKEHLMGVSVGLLSTINHNIAYNLTWRKLTDPTRMSSNSVQEELGHSLLSSIKYAYKVDRRDSSIRPARGYAFMSTSQVGGLAPGSKYSRFLRQEFDLRVALPLGVLNGALNAGVAAGVIHPLERGSAGSVSPLVERFNLGGNRALVCRLGGPSSLLGFKTRGLRAATESRTQDPNTPGNGTSPSPELNGLGGEVAVTAFADLSFDLPLKPLRELGIHGHAFVCAGNLGRLTECDLRKFPVTEFLQTFRSCAGWGVVVPTRLFRVEMNYCYILKQLDHDGGKTGIQLNFSSS</sequence>
<evidence type="ECO:0000313" key="9">
    <source>
        <dbReference type="Proteomes" id="UP000251960"/>
    </source>
</evidence>
<keyword evidence="3" id="KW-0175">Coiled coil</keyword>
<dbReference type="Gene3D" id="2.40.160.50">
    <property type="entry name" value="membrane protein fhac: a member of the omp85/tpsb transporter family"/>
    <property type="match status" value="1"/>
</dbReference>
<dbReference type="ExpressionAtlas" id="A0A3L6GD58">
    <property type="expression patterns" value="baseline and differential"/>
</dbReference>
<reference evidence="8 9" key="1">
    <citation type="journal article" date="2018" name="Nat. Genet.">
        <title>Extensive intraspecific gene order and gene structural variations between Mo17 and other maize genomes.</title>
        <authorList>
            <person name="Sun S."/>
            <person name="Zhou Y."/>
            <person name="Chen J."/>
            <person name="Shi J."/>
            <person name="Zhao H."/>
            <person name="Zhao H."/>
            <person name="Song W."/>
            <person name="Zhang M."/>
            <person name="Cui Y."/>
            <person name="Dong X."/>
            <person name="Liu H."/>
            <person name="Ma X."/>
            <person name="Jiao Y."/>
            <person name="Wang B."/>
            <person name="Wei X."/>
            <person name="Stein J.C."/>
            <person name="Glaubitz J.C."/>
            <person name="Lu F."/>
            <person name="Yu G."/>
            <person name="Liang C."/>
            <person name="Fengler K."/>
            <person name="Li B."/>
            <person name="Rafalski A."/>
            <person name="Schnable P.S."/>
            <person name="Ware D.H."/>
            <person name="Buckler E.S."/>
            <person name="Lai J."/>
        </authorList>
    </citation>
    <scope>NUCLEOTIDE SEQUENCE [LARGE SCALE GENOMIC DNA]</scope>
    <source>
        <strain evidence="9">cv. Missouri 17</strain>
        <tissue evidence="8">Seedling</tissue>
    </source>
</reference>
<dbReference type="Pfam" id="PF24994">
    <property type="entry name" value="GIL1_IRKI_C"/>
    <property type="match status" value="1"/>
</dbReference>
<dbReference type="InterPro" id="IPR056813">
    <property type="entry name" value="GIL1_IRKI_C"/>
</dbReference>
<dbReference type="PANTHER" id="PTHR31161">
    <property type="entry name" value="PROTEIN GRAVITROPIC IN THE LIGHT 1"/>
    <property type="match status" value="1"/>
</dbReference>
<organism evidence="8 9">
    <name type="scientific">Zea mays</name>
    <name type="common">Maize</name>
    <dbReference type="NCBI Taxonomy" id="4577"/>
    <lineage>
        <taxon>Eukaryota</taxon>
        <taxon>Viridiplantae</taxon>
        <taxon>Streptophyta</taxon>
        <taxon>Embryophyta</taxon>
        <taxon>Tracheophyta</taxon>
        <taxon>Spermatophyta</taxon>
        <taxon>Magnoliopsida</taxon>
        <taxon>Liliopsida</taxon>
        <taxon>Poales</taxon>
        <taxon>Poaceae</taxon>
        <taxon>PACMAD clade</taxon>
        <taxon>Panicoideae</taxon>
        <taxon>Andropogonodae</taxon>
        <taxon>Andropogoneae</taxon>
        <taxon>Tripsacinae</taxon>
        <taxon>Zea</taxon>
    </lineage>
</organism>
<proteinExistence type="predicted"/>
<feature type="domain" description="GIL1/IRKI C-terminal" evidence="7">
    <location>
        <begin position="362"/>
        <end position="414"/>
    </location>
</feature>
<dbReference type="GO" id="GO:0009639">
    <property type="term" value="P:response to red or far red light"/>
    <property type="evidence" value="ECO:0007669"/>
    <property type="project" value="InterPro"/>
</dbReference>
<evidence type="ECO:0000256" key="3">
    <source>
        <dbReference type="SAM" id="Coils"/>
    </source>
</evidence>
<dbReference type="InterPro" id="IPR006943">
    <property type="entry name" value="DUF641_pln"/>
</dbReference>
<evidence type="ECO:0000259" key="6">
    <source>
        <dbReference type="Pfam" id="PF04859"/>
    </source>
</evidence>
<dbReference type="Pfam" id="PF01103">
    <property type="entry name" value="Omp85"/>
    <property type="match status" value="1"/>
</dbReference>
<evidence type="ECO:0000256" key="1">
    <source>
        <dbReference type="ARBA" id="ARBA00004370"/>
    </source>
</evidence>
<dbReference type="InterPro" id="IPR040225">
    <property type="entry name" value="GIL1-like"/>
</dbReference>
<dbReference type="Proteomes" id="UP000251960">
    <property type="component" value="Chromosome 10"/>
</dbReference>
<accession>A0A3L6GD58</accession>
<gene>
    <name evidence="8" type="primary">Samm50_0</name>
    <name evidence="8" type="ORF">Zm00014a_005529</name>
</gene>
<evidence type="ECO:0000313" key="8">
    <source>
        <dbReference type="EMBL" id="PWZ46461.1"/>
    </source>
</evidence>
<feature type="domain" description="Bacterial surface antigen (D15)" evidence="5">
    <location>
        <begin position="553"/>
        <end position="878"/>
    </location>
</feature>
<dbReference type="GO" id="GO:0009959">
    <property type="term" value="P:negative gravitropism"/>
    <property type="evidence" value="ECO:0007669"/>
    <property type="project" value="InterPro"/>
</dbReference>
<dbReference type="GO" id="GO:0019867">
    <property type="term" value="C:outer membrane"/>
    <property type="evidence" value="ECO:0007669"/>
    <property type="project" value="InterPro"/>
</dbReference>
<evidence type="ECO:0000259" key="5">
    <source>
        <dbReference type="Pfam" id="PF01103"/>
    </source>
</evidence>
<feature type="coiled-coil region" evidence="3">
    <location>
        <begin position="110"/>
        <end position="158"/>
    </location>
</feature>
<dbReference type="InterPro" id="IPR000184">
    <property type="entry name" value="Bac_surfAg_D15"/>
</dbReference>
<dbReference type="FunFam" id="2.40.160.50:FF:000005">
    <property type="entry name" value="Outer membrane OMP85 family protein"/>
    <property type="match status" value="1"/>
</dbReference>
<feature type="compositionally biased region" description="Polar residues" evidence="4">
    <location>
        <begin position="7"/>
        <end position="19"/>
    </location>
</feature>
<name>A0A3L6GD58_MAIZE</name>
<feature type="region of interest" description="Disordered" evidence="4">
    <location>
        <begin position="755"/>
        <end position="776"/>
    </location>
</feature>
<dbReference type="AlphaFoldDB" id="A0A3L6GD58"/>
<evidence type="ECO:0000259" key="7">
    <source>
        <dbReference type="Pfam" id="PF24994"/>
    </source>
</evidence>
<evidence type="ECO:0000256" key="4">
    <source>
        <dbReference type="SAM" id="MobiDB-lite"/>
    </source>
</evidence>
<feature type="region of interest" description="Disordered" evidence="4">
    <location>
        <begin position="1"/>
        <end position="33"/>
    </location>
</feature>
<feature type="domain" description="DUF641" evidence="6">
    <location>
        <begin position="33"/>
        <end position="158"/>
    </location>
</feature>
<keyword evidence="2" id="KW-0472">Membrane</keyword>
<comment type="caution">
    <text evidence="8">The sequence shown here is derived from an EMBL/GenBank/DDBJ whole genome shotgun (WGS) entry which is preliminary data.</text>
</comment>
<dbReference type="Pfam" id="PF04859">
    <property type="entry name" value="DUF641"/>
    <property type="match status" value="1"/>
</dbReference>
<protein>
    <submittedName>
        <fullName evidence="8">Sorting and assembly machinery component 50</fullName>
    </submittedName>
</protein>
<dbReference type="EMBL" id="NCVQ01000002">
    <property type="protein sequence ID" value="PWZ46461.1"/>
    <property type="molecule type" value="Genomic_DNA"/>
</dbReference>
<evidence type="ECO:0000256" key="2">
    <source>
        <dbReference type="ARBA" id="ARBA00023136"/>
    </source>
</evidence>